<keyword evidence="8" id="KW-1185">Reference proteome</keyword>
<sequence length="464" mass="51705">MGKRSKQGASLRAKKRAEETYADFEQALTEQAEQDRVQSAKDDELFVIDTDRAQASAKSRAAKRARYREKLLNSDASKKKGKNEPSDKDLRQIQKVLQNHGETGAIALAQRGKARMEQKRLERRMAGMTPKSGKPAYDLWHENSAQPKKKAKLTAVPTGKLALGGTAPVDIVPVANPLPTPAIDPIFDAPAQPAPALSKKQLKARKHAQLIAPPTVALELAHPGQSYRPDKEQHQDAIGEALSIEIRRNEAEEYKSTPISTGLSAFTQGFIIRESDSEEDSSDDEEEDNNDTNDGLHTKLIKKKDKLTRAQRNKQKRIKAEQIALLERKQTKQFMHQISEIQKHSKAVKEAEKMQMARQQELTQLKEEKKSRPLGKDLWNAVSQQDPLHAPSLPVALTEELEGKSGGGGSLRTVTPKGSLVTDRLESMVARNMISKKKLEGRRIVQGKRRKKVVGEKGTEYLLI</sequence>
<keyword evidence="4 5" id="KW-0539">Nucleus</keyword>
<feature type="compositionally biased region" description="Acidic residues" evidence="6">
    <location>
        <begin position="276"/>
        <end position="291"/>
    </location>
</feature>
<name>A0ABD3QBW3_9STRA</name>
<proteinExistence type="inferred from homology"/>
<accession>A0ABD3QBW3</accession>
<comment type="similarity">
    <text evidence="1 5">Belongs to the NOP53 family.</text>
</comment>
<feature type="region of interest" description="Disordered" evidence="6">
    <location>
        <begin position="275"/>
        <end position="315"/>
    </location>
</feature>
<evidence type="ECO:0000256" key="2">
    <source>
        <dbReference type="ARBA" id="ARBA00018339"/>
    </source>
</evidence>
<evidence type="ECO:0000256" key="1">
    <source>
        <dbReference type="ARBA" id="ARBA00008838"/>
    </source>
</evidence>
<feature type="region of interest" description="Disordered" evidence="6">
    <location>
        <begin position="50"/>
        <end position="139"/>
    </location>
</feature>
<dbReference type="Pfam" id="PF07767">
    <property type="entry name" value="Nop53"/>
    <property type="match status" value="1"/>
</dbReference>
<dbReference type="PANTHER" id="PTHR14211:SF7">
    <property type="entry name" value="RIBOSOME BIOGENESIS PROTEIN NOP53"/>
    <property type="match status" value="1"/>
</dbReference>
<keyword evidence="3 5" id="KW-0690">Ribosome biogenesis</keyword>
<comment type="caution">
    <text evidence="7">The sequence shown here is derived from an EMBL/GenBank/DDBJ whole genome shotgun (WGS) entry which is preliminary data.</text>
</comment>
<evidence type="ECO:0000256" key="4">
    <source>
        <dbReference type="ARBA" id="ARBA00023242"/>
    </source>
</evidence>
<comment type="function">
    <text evidence="5">May play a role in ribosome biogenesis.</text>
</comment>
<dbReference type="PIRSF" id="PIRSF017302">
    <property type="entry name" value="Gltscr2"/>
    <property type="match status" value="1"/>
</dbReference>
<dbReference type="Proteomes" id="UP001516023">
    <property type="component" value="Unassembled WGS sequence"/>
</dbReference>
<evidence type="ECO:0000256" key="6">
    <source>
        <dbReference type="SAM" id="MobiDB-lite"/>
    </source>
</evidence>
<evidence type="ECO:0000313" key="7">
    <source>
        <dbReference type="EMBL" id="KAL3796956.1"/>
    </source>
</evidence>
<comment type="subcellular location">
    <subcellularLocation>
        <location evidence="5">Nucleus</location>
        <location evidence="5">Nucleolus</location>
    </subcellularLocation>
    <subcellularLocation>
        <location evidence="5">Nucleus</location>
        <location evidence="5">Nucleoplasm</location>
    </subcellularLocation>
</comment>
<evidence type="ECO:0000313" key="8">
    <source>
        <dbReference type="Proteomes" id="UP001516023"/>
    </source>
</evidence>
<dbReference type="PANTHER" id="PTHR14211">
    <property type="entry name" value="GLIOMA SUPPRESSOR CANDIDATE REGION GENE 2"/>
    <property type="match status" value="1"/>
</dbReference>
<dbReference type="AlphaFoldDB" id="A0ABD3QBW3"/>
<dbReference type="GO" id="GO:0000027">
    <property type="term" value="P:ribosomal large subunit assembly"/>
    <property type="evidence" value="ECO:0007669"/>
    <property type="project" value="UniProtKB-UniRule"/>
</dbReference>
<feature type="compositionally biased region" description="Basic residues" evidence="6">
    <location>
        <begin position="299"/>
        <end position="315"/>
    </location>
</feature>
<evidence type="ECO:0000256" key="3">
    <source>
        <dbReference type="ARBA" id="ARBA00022517"/>
    </source>
</evidence>
<feature type="compositionally biased region" description="Basic and acidic residues" evidence="6">
    <location>
        <begin position="68"/>
        <end position="92"/>
    </location>
</feature>
<gene>
    <name evidence="7" type="ORF">HJC23_000709</name>
</gene>
<dbReference type="GO" id="GO:0005730">
    <property type="term" value="C:nucleolus"/>
    <property type="evidence" value="ECO:0007669"/>
    <property type="project" value="UniProtKB-SubCell"/>
</dbReference>
<organism evidence="7 8">
    <name type="scientific">Cyclotella cryptica</name>
    <dbReference type="NCBI Taxonomy" id="29204"/>
    <lineage>
        <taxon>Eukaryota</taxon>
        <taxon>Sar</taxon>
        <taxon>Stramenopiles</taxon>
        <taxon>Ochrophyta</taxon>
        <taxon>Bacillariophyta</taxon>
        <taxon>Coscinodiscophyceae</taxon>
        <taxon>Thalassiosirophycidae</taxon>
        <taxon>Stephanodiscales</taxon>
        <taxon>Stephanodiscaceae</taxon>
        <taxon>Cyclotella</taxon>
    </lineage>
</organism>
<dbReference type="EMBL" id="JABMIG020000058">
    <property type="protein sequence ID" value="KAL3796956.1"/>
    <property type="molecule type" value="Genomic_DNA"/>
</dbReference>
<dbReference type="GO" id="GO:0005654">
    <property type="term" value="C:nucleoplasm"/>
    <property type="evidence" value="ECO:0007669"/>
    <property type="project" value="UniProtKB-SubCell"/>
</dbReference>
<dbReference type="InterPro" id="IPR011687">
    <property type="entry name" value="Nop53/GLTSCR2"/>
</dbReference>
<evidence type="ECO:0000256" key="5">
    <source>
        <dbReference type="PIRNR" id="PIRNR017302"/>
    </source>
</evidence>
<protein>
    <recommendedName>
        <fullName evidence="2 5">Ribosome biogenesis protein NOP53</fullName>
    </recommendedName>
</protein>
<reference evidence="7 8" key="1">
    <citation type="journal article" date="2020" name="G3 (Bethesda)">
        <title>Improved Reference Genome for Cyclotella cryptica CCMP332, a Model for Cell Wall Morphogenesis, Salinity Adaptation, and Lipid Production in Diatoms (Bacillariophyta).</title>
        <authorList>
            <person name="Roberts W.R."/>
            <person name="Downey K.M."/>
            <person name="Ruck E.C."/>
            <person name="Traller J.C."/>
            <person name="Alverson A.J."/>
        </authorList>
    </citation>
    <scope>NUCLEOTIDE SEQUENCE [LARGE SCALE GENOMIC DNA]</scope>
    <source>
        <strain evidence="7 8">CCMP332</strain>
    </source>
</reference>
<feature type="compositionally biased region" description="Basic and acidic residues" evidence="6">
    <location>
        <begin position="114"/>
        <end position="125"/>
    </location>
</feature>